<evidence type="ECO:0000256" key="1">
    <source>
        <dbReference type="SAM" id="Phobius"/>
    </source>
</evidence>
<gene>
    <name evidence="2" type="ORF">GCM10008908_38260</name>
</gene>
<comment type="caution">
    <text evidence="2">The sequence shown here is derived from an EMBL/GenBank/DDBJ whole genome shotgun (WGS) entry which is preliminary data.</text>
</comment>
<keyword evidence="1" id="KW-1133">Transmembrane helix</keyword>
<sequence length="113" mass="12610">MSIAFKFITLILIIVYSVLSIFACTMAIRQSRDGIFPNIIMIVGSIVILFASITEFNGGNDMLYVLLVGLILIHIAAIIHGYKLFNQLNLKQHVLRGCISIIILICYYVGFLS</sequence>
<proteinExistence type="predicted"/>
<accession>A0ABP3WCG1</accession>
<feature type="transmembrane region" description="Helical" evidence="1">
    <location>
        <begin position="62"/>
        <end position="82"/>
    </location>
</feature>
<organism evidence="2 3">
    <name type="scientific">Clostridium subterminale</name>
    <dbReference type="NCBI Taxonomy" id="1550"/>
    <lineage>
        <taxon>Bacteria</taxon>
        <taxon>Bacillati</taxon>
        <taxon>Bacillota</taxon>
        <taxon>Clostridia</taxon>
        <taxon>Eubacteriales</taxon>
        <taxon>Clostridiaceae</taxon>
        <taxon>Clostridium</taxon>
    </lineage>
</organism>
<keyword evidence="1" id="KW-0812">Transmembrane</keyword>
<protein>
    <recommendedName>
        <fullName evidence="4">Lipoprotein</fullName>
    </recommendedName>
</protein>
<feature type="transmembrane region" description="Helical" evidence="1">
    <location>
        <begin position="35"/>
        <end position="56"/>
    </location>
</feature>
<dbReference type="RefSeq" id="WP_343828145.1">
    <property type="nucleotide sequence ID" value="NZ_BAAACI010000011.1"/>
</dbReference>
<feature type="transmembrane region" description="Helical" evidence="1">
    <location>
        <begin position="94"/>
        <end position="111"/>
    </location>
</feature>
<feature type="transmembrane region" description="Helical" evidence="1">
    <location>
        <begin position="6"/>
        <end position="28"/>
    </location>
</feature>
<dbReference type="PROSITE" id="PS51257">
    <property type="entry name" value="PROKAR_LIPOPROTEIN"/>
    <property type="match status" value="1"/>
</dbReference>
<keyword evidence="3" id="KW-1185">Reference proteome</keyword>
<keyword evidence="1" id="KW-0472">Membrane</keyword>
<evidence type="ECO:0000313" key="2">
    <source>
        <dbReference type="EMBL" id="GAA0779482.1"/>
    </source>
</evidence>
<reference evidence="3" key="1">
    <citation type="journal article" date="2019" name="Int. J. Syst. Evol. Microbiol.">
        <title>The Global Catalogue of Microorganisms (GCM) 10K type strain sequencing project: providing services to taxonomists for standard genome sequencing and annotation.</title>
        <authorList>
            <consortium name="The Broad Institute Genomics Platform"/>
            <consortium name="The Broad Institute Genome Sequencing Center for Infectious Disease"/>
            <person name="Wu L."/>
            <person name="Ma J."/>
        </authorList>
    </citation>
    <scope>NUCLEOTIDE SEQUENCE [LARGE SCALE GENOMIC DNA]</scope>
    <source>
        <strain evidence="3">JCM 1417</strain>
    </source>
</reference>
<evidence type="ECO:0000313" key="3">
    <source>
        <dbReference type="Proteomes" id="UP001501047"/>
    </source>
</evidence>
<dbReference type="EMBL" id="BAAACI010000011">
    <property type="protein sequence ID" value="GAA0779482.1"/>
    <property type="molecule type" value="Genomic_DNA"/>
</dbReference>
<dbReference type="Proteomes" id="UP001501047">
    <property type="component" value="Unassembled WGS sequence"/>
</dbReference>
<name>A0ABP3WCG1_CLOSU</name>
<evidence type="ECO:0008006" key="4">
    <source>
        <dbReference type="Google" id="ProtNLM"/>
    </source>
</evidence>